<dbReference type="Pfam" id="PF03020">
    <property type="entry name" value="LEM"/>
    <property type="match status" value="1"/>
</dbReference>
<dbReference type="CDD" id="cd12934">
    <property type="entry name" value="LEM"/>
    <property type="match status" value="1"/>
</dbReference>
<dbReference type="PANTHER" id="PTHR46427:SF1">
    <property type="entry name" value="ANKYRIN REPEAT AND LEM DOMAIN-CONTAINING PROTEIN 1"/>
    <property type="match status" value="1"/>
</dbReference>
<keyword evidence="1" id="KW-0040">ANK repeat</keyword>
<dbReference type="GO" id="GO:0005654">
    <property type="term" value="C:nucleoplasm"/>
    <property type="evidence" value="ECO:0007669"/>
    <property type="project" value="TreeGrafter"/>
</dbReference>
<evidence type="ECO:0000313" key="4">
    <source>
        <dbReference type="EMBL" id="TGZ37022.1"/>
    </source>
</evidence>
<organism evidence="4 5">
    <name type="scientific">Temnothorax longispinosus</name>
    <dbReference type="NCBI Taxonomy" id="300112"/>
    <lineage>
        <taxon>Eukaryota</taxon>
        <taxon>Metazoa</taxon>
        <taxon>Ecdysozoa</taxon>
        <taxon>Arthropoda</taxon>
        <taxon>Hexapoda</taxon>
        <taxon>Insecta</taxon>
        <taxon>Pterygota</taxon>
        <taxon>Neoptera</taxon>
        <taxon>Endopterygota</taxon>
        <taxon>Hymenoptera</taxon>
        <taxon>Apocrita</taxon>
        <taxon>Aculeata</taxon>
        <taxon>Formicoidea</taxon>
        <taxon>Formicidae</taxon>
        <taxon>Myrmicinae</taxon>
        <taxon>Temnothorax</taxon>
    </lineage>
</organism>
<accession>A0A4S2JLH7</accession>
<dbReference type="GO" id="GO:0000724">
    <property type="term" value="P:double-strand break repair via homologous recombination"/>
    <property type="evidence" value="ECO:0007669"/>
    <property type="project" value="TreeGrafter"/>
</dbReference>
<dbReference type="SUPFAM" id="SSF48403">
    <property type="entry name" value="Ankyrin repeat"/>
    <property type="match status" value="1"/>
</dbReference>
<dbReference type="Gene3D" id="1.25.40.20">
    <property type="entry name" value="Ankyrin repeat-containing domain"/>
    <property type="match status" value="1"/>
</dbReference>
<dbReference type="PROSITE" id="PS50088">
    <property type="entry name" value="ANK_REPEAT"/>
    <property type="match status" value="2"/>
</dbReference>
<dbReference type="PROSITE" id="PS50297">
    <property type="entry name" value="ANK_REP_REGION"/>
    <property type="match status" value="1"/>
</dbReference>
<dbReference type="STRING" id="300112.A0A4S2JLH7"/>
<evidence type="ECO:0000259" key="3">
    <source>
        <dbReference type="PROSITE" id="PS50954"/>
    </source>
</evidence>
<comment type="caution">
    <text evidence="4">The sequence shown here is derived from an EMBL/GenBank/DDBJ whole genome shotgun (WGS) entry which is preliminary data.</text>
</comment>
<dbReference type="InterPro" id="IPR002110">
    <property type="entry name" value="Ankyrin_rpt"/>
</dbReference>
<feature type="region of interest" description="Disordered" evidence="2">
    <location>
        <begin position="445"/>
        <end position="472"/>
    </location>
</feature>
<dbReference type="SMART" id="SM00248">
    <property type="entry name" value="ANK"/>
    <property type="match status" value="3"/>
</dbReference>
<evidence type="ECO:0000256" key="1">
    <source>
        <dbReference type="PROSITE-ProRule" id="PRU00023"/>
    </source>
</evidence>
<feature type="compositionally biased region" description="Polar residues" evidence="2">
    <location>
        <begin position="463"/>
        <end position="472"/>
    </location>
</feature>
<protein>
    <recommendedName>
        <fullName evidence="3">LEM domain-containing protein</fullName>
    </recommendedName>
</protein>
<gene>
    <name evidence="4" type="ORF">DBV15_02906</name>
</gene>
<proteinExistence type="predicted"/>
<dbReference type="PANTHER" id="PTHR46427">
    <property type="entry name" value="ANKYRIN REPEAT AND LEM DOMAIN-CONTAINING PROTEIN 1"/>
    <property type="match status" value="1"/>
</dbReference>
<dbReference type="InterPro" id="IPR011015">
    <property type="entry name" value="LEM/LEM-like_dom_sf"/>
</dbReference>
<sequence>MMSPYHTSADIITWYTVYNIRRFGQRREKERMLSTPRTKGGLFLASSLCDGLEDNNIRQVATLLLNKDADPNVLIPTHGVTPFHLVIGNDSEEFADQVTKLFLRHGGNPNVRSADGMTPVHVAAAWGRINILRLLLANGGDPLCLDNDGRSPFHYAFDGKYFKAVTMLANHCENIQDEDDEPKYNIVLDKVLVANGDVIAEYVASRDTVIDVDNVTRKSALTDSSNCLPKPDSSSMIVDLSRVPDIRAVVETRYESSNKMDLDGCSFRTNHMSTVQIQNNLLQSESKKGMPNYPYYVDLDVDFANLHLSDVMQKEKCLVSQIINHLSSSLTSNCSINETLYNYKRNKQEESSTATSTSDTSVHLKGDADARYKYKYKCCQRKSKNFQCKINNNLEKKDILKLGTPSTRRQYSKYNVQNSPQRKCKDISGKISQTPTRILDNSIISMSPNFNTPSHRERRNTRKTSSTPSNICNDSIVSKSPNFIPVCMRKRNLTKTSCVDSQKLFKKSPKYETQLQYSEFNWYKKRVAQSTPRRKKRSIYKFHSGRKRLDPYRHRYESDVTSDEFISNNSNDILKPVDLNKTIFFETAEDTTRYDILDTSTARERPLSNFKKHSKIKRQNQYNNHLAIKLDEGRYDENDVTDNNSDVNLFDANSSFFNQIAKENEPVNNFSNNKKYVKYEDNEVNAGFITVRKNIFNIDKTLEKSVDINNTKSAYTIESDSLRKENFVDCVDCDTKRLLNEDLNMNISKTCNLHAKNWYSDRLHVSPLRKSPVENDSLPATNLPTSIPIPVRCKKQIYLPDSQKSCSSTSTDSKKTGLLKAKDLDMYKAEDNSSLLSYISTQEYKYEDPEEGVVLLERRLCVTPFSTSDRSECDVRSKMAMSGAASTSISHPSLPEEILFIDDVALRRELRQLGDQPGPITNTTRQLYQKRLLRLKNIKDANPASFVPNLQNAPRNQTSRLSNEIRPYLEFGDWLSHLDTYKSLEKQVFQEFASPDPSRRWREGTSKTSFTYLLLDSRITQDLPNRSVHLTQSEVWSIFLGAIFYIGKGKRSRPFAHLYDAFKTWVDGSISTNRKINCILDVWNSDHGVICLHVFQNIIPVEAYTREAAMIDAIGKEHLGNSKGGEYYGIAATWSMQEKQKFGRYLLYKALQIFMQEGERQLFPYHL</sequence>
<reference evidence="4 5" key="1">
    <citation type="journal article" date="2019" name="Philos. Trans. R. Soc. Lond., B, Biol. Sci.">
        <title>Ant behaviour and brain gene expression of defending hosts depend on the ecological success of the intruding social parasite.</title>
        <authorList>
            <person name="Kaur R."/>
            <person name="Stoldt M."/>
            <person name="Jongepier E."/>
            <person name="Feldmeyer B."/>
            <person name="Menzel F."/>
            <person name="Bornberg-Bauer E."/>
            <person name="Foitzik S."/>
        </authorList>
    </citation>
    <scope>NUCLEOTIDE SEQUENCE [LARGE SCALE GENOMIC DNA]</scope>
    <source>
        <tissue evidence="4">Whole body</tissue>
    </source>
</reference>
<dbReference type="InterPro" id="IPR003887">
    <property type="entry name" value="LEM_dom"/>
</dbReference>
<dbReference type="SMART" id="SM00540">
    <property type="entry name" value="LEM"/>
    <property type="match status" value="1"/>
</dbReference>
<dbReference type="CDD" id="cd10454">
    <property type="entry name" value="GIY-YIG_COG3680_Meta"/>
    <property type="match status" value="1"/>
</dbReference>
<evidence type="ECO:0000313" key="5">
    <source>
        <dbReference type="Proteomes" id="UP000310200"/>
    </source>
</evidence>
<dbReference type="InterPro" id="IPR036770">
    <property type="entry name" value="Ankyrin_rpt-contain_sf"/>
</dbReference>
<keyword evidence="5" id="KW-1185">Reference proteome</keyword>
<dbReference type="PROSITE" id="PS50954">
    <property type="entry name" value="LEM"/>
    <property type="match status" value="1"/>
</dbReference>
<dbReference type="Proteomes" id="UP000310200">
    <property type="component" value="Unassembled WGS sequence"/>
</dbReference>
<dbReference type="GO" id="GO:0004520">
    <property type="term" value="F:DNA endonuclease activity"/>
    <property type="evidence" value="ECO:0007669"/>
    <property type="project" value="TreeGrafter"/>
</dbReference>
<dbReference type="EMBL" id="QBLH01003621">
    <property type="protein sequence ID" value="TGZ37022.1"/>
    <property type="molecule type" value="Genomic_DNA"/>
</dbReference>
<dbReference type="Pfam" id="PF22945">
    <property type="entry name" value="LEM-3_GIY-YIG"/>
    <property type="match status" value="1"/>
</dbReference>
<name>A0A4S2JLH7_9HYME</name>
<dbReference type="GO" id="GO:0005737">
    <property type="term" value="C:cytoplasm"/>
    <property type="evidence" value="ECO:0007669"/>
    <property type="project" value="TreeGrafter"/>
</dbReference>
<dbReference type="SUPFAM" id="SSF63451">
    <property type="entry name" value="LEM domain"/>
    <property type="match status" value="1"/>
</dbReference>
<dbReference type="AlphaFoldDB" id="A0A4S2JLH7"/>
<dbReference type="Pfam" id="PF12796">
    <property type="entry name" value="Ank_2"/>
    <property type="match status" value="1"/>
</dbReference>
<evidence type="ECO:0000256" key="2">
    <source>
        <dbReference type="SAM" id="MobiDB-lite"/>
    </source>
</evidence>
<dbReference type="Gene3D" id="1.10.720.40">
    <property type="match status" value="1"/>
</dbReference>
<dbReference type="InterPro" id="IPR034998">
    <property type="entry name" value="ANKLE1"/>
</dbReference>
<feature type="repeat" description="ANK" evidence="1">
    <location>
        <begin position="115"/>
        <end position="147"/>
    </location>
</feature>
<feature type="repeat" description="ANK" evidence="1">
    <location>
        <begin position="78"/>
        <end position="114"/>
    </location>
</feature>
<feature type="domain" description="LEM" evidence="3">
    <location>
        <begin position="895"/>
        <end position="939"/>
    </location>
</feature>
<dbReference type="GO" id="GO:0000712">
    <property type="term" value="P:resolution of meiotic recombination intermediates"/>
    <property type="evidence" value="ECO:0007669"/>
    <property type="project" value="TreeGrafter"/>
</dbReference>